<dbReference type="InterPro" id="IPR011009">
    <property type="entry name" value="Kinase-like_dom_sf"/>
</dbReference>
<evidence type="ECO:0000313" key="3">
    <source>
        <dbReference type="RefSeq" id="XP_006821807.1"/>
    </source>
</evidence>
<organism evidence="2 3">
    <name type="scientific">Saccoglossus kowalevskii</name>
    <name type="common">Acorn worm</name>
    <dbReference type="NCBI Taxonomy" id="10224"/>
    <lineage>
        <taxon>Eukaryota</taxon>
        <taxon>Metazoa</taxon>
        <taxon>Hemichordata</taxon>
        <taxon>Enteropneusta</taxon>
        <taxon>Harrimaniidae</taxon>
        <taxon>Saccoglossus</taxon>
    </lineage>
</organism>
<dbReference type="InterPro" id="IPR001245">
    <property type="entry name" value="Ser-Thr/Tyr_kinase_cat_dom"/>
</dbReference>
<dbReference type="Proteomes" id="UP000694865">
    <property type="component" value="Unplaced"/>
</dbReference>
<dbReference type="PROSITE" id="PS50011">
    <property type="entry name" value="PROTEIN_KINASE_DOM"/>
    <property type="match status" value="1"/>
</dbReference>
<evidence type="ECO:0000259" key="1">
    <source>
        <dbReference type="PROSITE" id="PS50011"/>
    </source>
</evidence>
<dbReference type="InterPro" id="IPR050122">
    <property type="entry name" value="RTK"/>
</dbReference>
<accession>A0ABM0MP66</accession>
<dbReference type="GeneID" id="102801912"/>
<dbReference type="Pfam" id="PF07714">
    <property type="entry name" value="PK_Tyr_Ser-Thr"/>
    <property type="match status" value="1"/>
</dbReference>
<dbReference type="Gene3D" id="1.10.510.10">
    <property type="entry name" value="Transferase(Phosphotransferase) domain 1"/>
    <property type="match status" value="1"/>
</dbReference>
<feature type="domain" description="Protein kinase" evidence="1">
    <location>
        <begin position="1"/>
        <end position="99"/>
    </location>
</feature>
<dbReference type="PANTHER" id="PTHR24416:SF611">
    <property type="entry name" value="TYROSINE-PROTEIN KINASE TRANSMEMBRANE RECEPTOR ROR"/>
    <property type="match status" value="1"/>
</dbReference>
<dbReference type="InterPro" id="IPR020635">
    <property type="entry name" value="Tyr_kinase_cat_dom"/>
</dbReference>
<protein>
    <submittedName>
        <fullName evidence="3">Tyrosine-protein kinase receptor Tie-1-like</fullName>
    </submittedName>
</protein>
<gene>
    <name evidence="3" type="primary">LOC102801912</name>
</gene>
<dbReference type="PANTHER" id="PTHR24416">
    <property type="entry name" value="TYROSINE-PROTEIN KINASE RECEPTOR"/>
    <property type="match status" value="1"/>
</dbReference>
<proteinExistence type="predicted"/>
<dbReference type="InterPro" id="IPR000719">
    <property type="entry name" value="Prot_kinase_dom"/>
</dbReference>
<dbReference type="PRINTS" id="PR00109">
    <property type="entry name" value="TYRKINASE"/>
</dbReference>
<reference evidence="3" key="1">
    <citation type="submission" date="2025-08" db="UniProtKB">
        <authorList>
            <consortium name="RefSeq"/>
        </authorList>
    </citation>
    <scope>IDENTIFICATION</scope>
    <source>
        <tissue evidence="3">Testes</tissue>
    </source>
</reference>
<sequence>SPLPIRWMAIESLSYSIYTIQSDVWSFGITMHEIITLGSTPYCNLTSSEVIRKLNEGYRLQKPDHCDRDIYILMKRCWDDIPTEIPTFSDIFNQLHRIMNDESKLYLKMNKYDQHLYVNLDKNDCLP</sequence>
<evidence type="ECO:0000313" key="2">
    <source>
        <dbReference type="Proteomes" id="UP000694865"/>
    </source>
</evidence>
<dbReference type="SMART" id="SM00219">
    <property type="entry name" value="TyrKc"/>
    <property type="match status" value="1"/>
</dbReference>
<dbReference type="SUPFAM" id="SSF56112">
    <property type="entry name" value="Protein kinase-like (PK-like)"/>
    <property type="match status" value="1"/>
</dbReference>
<dbReference type="RefSeq" id="XP_006821807.1">
    <property type="nucleotide sequence ID" value="XM_006821744.1"/>
</dbReference>
<name>A0ABM0MP66_SACKO</name>
<feature type="non-terminal residue" evidence="3">
    <location>
        <position position="1"/>
    </location>
</feature>
<feature type="non-terminal residue" evidence="3">
    <location>
        <position position="127"/>
    </location>
</feature>
<keyword evidence="2" id="KW-1185">Reference proteome</keyword>